<dbReference type="InterPro" id="IPR052865">
    <property type="entry name" value="Zinc_finger_BED"/>
</dbReference>
<dbReference type="Pfam" id="PF05699">
    <property type="entry name" value="Dimer_Tnp_hAT"/>
    <property type="match status" value="1"/>
</dbReference>
<gene>
    <name evidence="4" type="primary">LOC101377333</name>
</gene>
<organism evidence="3 4">
    <name type="scientific">Odobenus rosmarus divergens</name>
    <name type="common">Pacific walrus</name>
    <dbReference type="NCBI Taxonomy" id="9708"/>
    <lineage>
        <taxon>Eukaryota</taxon>
        <taxon>Metazoa</taxon>
        <taxon>Chordata</taxon>
        <taxon>Craniata</taxon>
        <taxon>Vertebrata</taxon>
        <taxon>Euteleostomi</taxon>
        <taxon>Mammalia</taxon>
        <taxon>Eutheria</taxon>
        <taxon>Laurasiatheria</taxon>
        <taxon>Carnivora</taxon>
        <taxon>Caniformia</taxon>
        <taxon>Pinnipedia</taxon>
        <taxon>Odobenidae</taxon>
        <taxon>Odobenus</taxon>
    </lineage>
</organism>
<dbReference type="GO" id="GO:0046983">
    <property type="term" value="F:protein dimerization activity"/>
    <property type="evidence" value="ECO:0007669"/>
    <property type="project" value="InterPro"/>
</dbReference>
<feature type="domain" description="HAT C-terminal dimerisation" evidence="2">
    <location>
        <begin position="195"/>
        <end position="274"/>
    </location>
</feature>
<proteinExistence type="predicted"/>
<sequence>MVVREASAAQASLSQVLPQLRYLHIFLEQVHRHFEEQGGAEVGAAIRLAKGLALQLATDCQLNELFHRKEFVLATLLDPRFKGKIEAILPTGADIDHWKQVLVYKVKEVMVSEYSLPPSPSPHSSKSMHAGARNLGAEGKGQKEPAHRNGSGSLLLGQRERSLLEQLESVGLLASERSGASLSTESHLASIIVKKYLRENETIGAQEDPLVYWEKRQEVWPALARLATVYLSCPPTGVFSGSVCASLDSPAFVQPSAPLPVETVERLLFLKTNLENFPNYTAPPLLFPRGDLAEGEQTSEADLPLTP</sequence>
<protein>
    <submittedName>
        <fullName evidence="4">Uncharacterized protein C7orf29 homolog</fullName>
    </submittedName>
</protein>
<accession>A0A9B0GZC2</accession>
<dbReference type="AlphaFoldDB" id="A0A9B0GZC2"/>
<reference evidence="4" key="1">
    <citation type="submission" date="2025-08" db="UniProtKB">
        <authorList>
            <consortium name="RefSeq"/>
        </authorList>
    </citation>
    <scope>IDENTIFICATION</scope>
</reference>
<dbReference type="SUPFAM" id="SSF53098">
    <property type="entry name" value="Ribonuclease H-like"/>
    <property type="match status" value="1"/>
</dbReference>
<dbReference type="InterPro" id="IPR008906">
    <property type="entry name" value="HATC_C_dom"/>
</dbReference>
<evidence type="ECO:0000259" key="2">
    <source>
        <dbReference type="Pfam" id="PF05699"/>
    </source>
</evidence>
<evidence type="ECO:0000313" key="3">
    <source>
        <dbReference type="Proteomes" id="UP000245340"/>
    </source>
</evidence>
<name>A0A9B0GZC2_ODORO</name>
<dbReference type="PANTHER" id="PTHR47241:SF3">
    <property type="entry name" value="HAT C-TERMINAL DIMERISATION DOMAIN-CONTAINING PROTEIN"/>
    <property type="match status" value="1"/>
</dbReference>
<keyword evidence="3" id="KW-1185">Reference proteome</keyword>
<dbReference type="GO" id="GO:0006357">
    <property type="term" value="P:regulation of transcription by RNA polymerase II"/>
    <property type="evidence" value="ECO:0007669"/>
    <property type="project" value="TreeGrafter"/>
</dbReference>
<evidence type="ECO:0000313" key="4">
    <source>
        <dbReference type="RefSeq" id="XP_004408933.1"/>
    </source>
</evidence>
<dbReference type="InterPro" id="IPR012337">
    <property type="entry name" value="RNaseH-like_sf"/>
</dbReference>
<evidence type="ECO:0000256" key="1">
    <source>
        <dbReference type="SAM" id="MobiDB-lite"/>
    </source>
</evidence>
<dbReference type="Proteomes" id="UP000245340">
    <property type="component" value="Unplaced"/>
</dbReference>
<dbReference type="PANTHER" id="PTHR47241">
    <property type="entry name" value="FINGER PROTEIN, PUTATIVE-RELATED"/>
    <property type="match status" value="1"/>
</dbReference>
<feature type="compositionally biased region" description="Low complexity" evidence="1">
    <location>
        <begin position="115"/>
        <end position="127"/>
    </location>
</feature>
<feature type="region of interest" description="Disordered" evidence="1">
    <location>
        <begin position="115"/>
        <end position="153"/>
    </location>
</feature>
<dbReference type="RefSeq" id="XP_004408933.1">
    <property type="nucleotide sequence ID" value="XM_004408876.1"/>
</dbReference>